<dbReference type="InterPro" id="IPR005202">
    <property type="entry name" value="TF_GRAS"/>
</dbReference>
<dbReference type="PANTHER" id="PTHR31636">
    <property type="entry name" value="OSJNBA0084A10.13 PROTEIN-RELATED"/>
    <property type="match status" value="1"/>
</dbReference>
<protein>
    <submittedName>
        <fullName evidence="4">Transcription factor GRAS 2</fullName>
    </submittedName>
</protein>
<comment type="caution">
    <text evidence="3">Lacks conserved residue(s) required for the propagation of feature annotation.</text>
</comment>
<keyword evidence="2" id="KW-0804">Transcription</keyword>
<organism evidence="4">
    <name type="scientific">Paeonia suffruticosa</name>
    <name type="common">Tree peony</name>
    <name type="synonym">Paeonia moutan</name>
    <dbReference type="NCBI Taxonomy" id="45171"/>
    <lineage>
        <taxon>Eukaryota</taxon>
        <taxon>Viridiplantae</taxon>
        <taxon>Streptophyta</taxon>
        <taxon>Embryophyta</taxon>
        <taxon>Tracheophyta</taxon>
        <taxon>Spermatophyta</taxon>
        <taxon>Magnoliopsida</taxon>
        <taxon>eudicotyledons</taxon>
        <taxon>Gunneridae</taxon>
        <taxon>Pentapetalae</taxon>
        <taxon>Saxifragales</taxon>
        <taxon>Paeoniaceae</taxon>
        <taxon>Paeonia</taxon>
    </lineage>
</organism>
<feature type="region of interest" description="Leucine repeat II (LRII)" evidence="3">
    <location>
        <begin position="312"/>
        <end position="344"/>
    </location>
</feature>
<accession>A0A4D6NYX1</accession>
<feature type="region of interest" description="SAW" evidence="3">
    <location>
        <begin position="445"/>
        <end position="517"/>
    </location>
</feature>
<sequence length="518" mass="57962">MKFPVTYQQSPSPKSVSCNNTARNTGLFHTTNLSYEPTSVLDLRRSPSPATDLPVSGPEISATSDVVSLSQSNDLEWDERMLHNLDDWESIMHDFGLHDDSAATFRTIPQIDLQFPELPPTINSQPLDHSPLLPSEFDLTDTTLSQNSFDLTNWNVNVGFDFVDELVRAAGCFDSNELQLAQVILARLNQRLRSPVGKPLQRAAFYFKEALQSLLTGSNRTVRSSSSEIVQTIKAYKTFSGISPIPMFVNFTANQAVLEAVSESVFIHIIDFDIGLGGQYASLMKEIEDRDGPSVLRVTAVVPEEYAIETRLIRDNLCQFAEELKIRFHMEFVLIRTFEMLSFKAIKFIDGERTAVHLSPTIFRRVGSGFVNDLRRISPNVVVFVDGEGCTDAGGSTSSFRRSFVEGLEFYSVMFDSLDGAVGGAGNDYVRRIEMFLMRPRIFAAVESAAGRRTTVSWREVFVGAGMRPVVLSQFADFQAECLLRKAQVRGFHVAKRHGELVLCWHGRALIATSAWRW</sequence>
<name>A0A4D6NYX1_PAESU</name>
<comment type="similarity">
    <text evidence="3">Belongs to the GRAS family.</text>
</comment>
<reference evidence="4" key="1">
    <citation type="journal article" date="2019" name="Acta Horticulturalia Sinica">
        <title>Screening, Cloning and Expression Patterns Analysis of PsGRASs Associated with Dormancy Release in Tree Peony (Paeonia suffruticosa).</title>
        <authorList>
            <person name="Wu H."/>
            <person name="Liu C."/>
            <person name="Fu X."/>
            <person name="Gai S."/>
            <person name="Zhang Y."/>
        </authorList>
    </citation>
    <scope>NUCLEOTIDE SEQUENCE</scope>
</reference>
<dbReference type="AlphaFoldDB" id="A0A4D6NYX1"/>
<dbReference type="EMBL" id="MH061320">
    <property type="protein sequence ID" value="QCE30953.1"/>
    <property type="molecule type" value="mRNA"/>
</dbReference>
<proteinExistence type="evidence at transcript level"/>
<dbReference type="PROSITE" id="PS50985">
    <property type="entry name" value="GRAS"/>
    <property type="match status" value="1"/>
</dbReference>
<feature type="short sequence motif" description="VHIID" evidence="3">
    <location>
        <begin position="267"/>
        <end position="271"/>
    </location>
</feature>
<evidence type="ECO:0000256" key="2">
    <source>
        <dbReference type="ARBA" id="ARBA00023163"/>
    </source>
</evidence>
<dbReference type="Pfam" id="PF03514">
    <property type="entry name" value="GRAS"/>
    <property type="match status" value="1"/>
</dbReference>
<keyword evidence="1" id="KW-0805">Transcription regulation</keyword>
<evidence type="ECO:0000313" key="4">
    <source>
        <dbReference type="EMBL" id="QCE30953.1"/>
    </source>
</evidence>
<evidence type="ECO:0000256" key="1">
    <source>
        <dbReference type="ARBA" id="ARBA00023015"/>
    </source>
</evidence>
<gene>
    <name evidence="4" type="primary">GRAS2</name>
</gene>
<evidence type="ECO:0000256" key="3">
    <source>
        <dbReference type="PROSITE-ProRule" id="PRU01191"/>
    </source>
</evidence>